<keyword evidence="4" id="KW-1185">Reference proteome</keyword>
<feature type="compositionally biased region" description="Low complexity" evidence="1">
    <location>
        <begin position="14"/>
        <end position="26"/>
    </location>
</feature>
<comment type="caution">
    <text evidence="3">The sequence shown here is derived from an EMBL/GenBank/DDBJ whole genome shotgun (WGS) entry which is preliminary data.</text>
</comment>
<keyword evidence="2" id="KW-1133">Transmembrane helix</keyword>
<dbReference type="RefSeq" id="WP_204004923.1">
    <property type="nucleotide sequence ID" value="NZ_BOPG01000056.1"/>
</dbReference>
<sequence>MSSPSGPQQPFPNDPNQQFPPAGQPGQFPPPGEGQPGGFPPQGGFQPGPPPQPVRQGGGWKKRVASIVVGLVVLGGIAGVSWYMNRDAANKAKVGDCVAQEGADDLKVVECSSADADFKVVGRVENKTQSEAGNTVCAPYVDQGAEQAYWEGEAGKKGLVLCLAPNK</sequence>
<keyword evidence="2" id="KW-0472">Membrane</keyword>
<name>A0A8J4E656_9ACTN</name>
<gene>
    <name evidence="3" type="ORF">Vau01_080380</name>
</gene>
<organism evidence="3 4">
    <name type="scientific">Virgisporangium aurantiacum</name>
    <dbReference type="NCBI Taxonomy" id="175570"/>
    <lineage>
        <taxon>Bacteria</taxon>
        <taxon>Bacillati</taxon>
        <taxon>Actinomycetota</taxon>
        <taxon>Actinomycetes</taxon>
        <taxon>Micromonosporales</taxon>
        <taxon>Micromonosporaceae</taxon>
        <taxon>Virgisporangium</taxon>
    </lineage>
</organism>
<dbReference type="AlphaFoldDB" id="A0A8J4E656"/>
<proteinExistence type="predicted"/>
<protein>
    <submittedName>
        <fullName evidence="3">Uncharacterized protein</fullName>
    </submittedName>
</protein>
<evidence type="ECO:0000256" key="1">
    <source>
        <dbReference type="SAM" id="MobiDB-lite"/>
    </source>
</evidence>
<feature type="region of interest" description="Disordered" evidence="1">
    <location>
        <begin position="1"/>
        <end position="59"/>
    </location>
</feature>
<dbReference type="Proteomes" id="UP000612585">
    <property type="component" value="Unassembled WGS sequence"/>
</dbReference>
<evidence type="ECO:0000256" key="2">
    <source>
        <dbReference type="SAM" id="Phobius"/>
    </source>
</evidence>
<evidence type="ECO:0000313" key="4">
    <source>
        <dbReference type="Proteomes" id="UP000612585"/>
    </source>
</evidence>
<reference evidence="3" key="1">
    <citation type="submission" date="2021-01" db="EMBL/GenBank/DDBJ databases">
        <title>Whole genome shotgun sequence of Virgisporangium aurantiacum NBRC 16421.</title>
        <authorList>
            <person name="Komaki H."/>
            <person name="Tamura T."/>
        </authorList>
    </citation>
    <scope>NUCLEOTIDE SEQUENCE</scope>
    <source>
        <strain evidence="3">NBRC 16421</strain>
    </source>
</reference>
<keyword evidence="2" id="KW-0812">Transmembrane</keyword>
<dbReference type="EMBL" id="BOPG01000056">
    <property type="protein sequence ID" value="GIJ60522.1"/>
    <property type="molecule type" value="Genomic_DNA"/>
</dbReference>
<feature type="transmembrane region" description="Helical" evidence="2">
    <location>
        <begin position="64"/>
        <end position="84"/>
    </location>
</feature>
<accession>A0A8J4E656</accession>
<evidence type="ECO:0000313" key="3">
    <source>
        <dbReference type="EMBL" id="GIJ60522.1"/>
    </source>
</evidence>